<name>Q11MZ7_CHESB</name>
<feature type="compositionally biased region" description="Basic residues" evidence="1">
    <location>
        <begin position="170"/>
        <end position="180"/>
    </location>
</feature>
<feature type="compositionally biased region" description="Basic and acidic residues" evidence="1">
    <location>
        <begin position="127"/>
        <end position="145"/>
    </location>
</feature>
<dbReference type="EMBL" id="CP000389">
    <property type="protein sequence ID" value="ABG61211.1"/>
    <property type="molecule type" value="Genomic_DNA"/>
</dbReference>
<dbReference type="KEGG" id="mes:Meso_4235"/>
<geneLocation type="plasmid" evidence="2">
    <name>1</name>
</geneLocation>
<organism evidence="2">
    <name type="scientific">Chelativorans sp. (strain BNC1)</name>
    <dbReference type="NCBI Taxonomy" id="266779"/>
    <lineage>
        <taxon>Bacteria</taxon>
        <taxon>Pseudomonadati</taxon>
        <taxon>Pseudomonadota</taxon>
        <taxon>Alphaproteobacteria</taxon>
        <taxon>Hyphomicrobiales</taxon>
        <taxon>Phyllobacteriaceae</taxon>
        <taxon>Chelativorans</taxon>
    </lineage>
</organism>
<feature type="region of interest" description="Disordered" evidence="1">
    <location>
        <begin position="94"/>
        <end position="180"/>
    </location>
</feature>
<dbReference type="AlphaFoldDB" id="Q11MZ7"/>
<evidence type="ECO:0000313" key="2">
    <source>
        <dbReference type="EMBL" id="ABG61211.1"/>
    </source>
</evidence>
<evidence type="ECO:0000256" key="1">
    <source>
        <dbReference type="SAM" id="MobiDB-lite"/>
    </source>
</evidence>
<protein>
    <submittedName>
        <fullName evidence="2">Uncharacterized protein</fullName>
    </submittedName>
</protein>
<gene>
    <name evidence="2" type="ordered locus">Meso_4235</name>
</gene>
<sequence>MSTRPTKTIILLEKTIMKPLRPFIVEIKRRGRKSTTAAAKSSIWPDPSVFREVGADLPLPTPTGATPARHLSAPAAHAPRILQDKLADAVDMPARASLIDSMPKPTTSTPVRQKPRRQPDANTSVAKRPDIPAERSEPLGEDSMRPPRVRWRKSRRWARKNRQEYPAGQRWKRRLPKVLR</sequence>
<proteinExistence type="predicted"/>
<dbReference type="HOGENOM" id="CLU_1493652_0_0_5"/>
<keyword evidence="2" id="KW-0614">Plasmid</keyword>
<feature type="compositionally biased region" description="Basic residues" evidence="1">
    <location>
        <begin position="147"/>
        <end position="160"/>
    </location>
</feature>
<accession>Q11MZ7</accession>
<reference evidence="2" key="1">
    <citation type="submission" date="2006-06" db="EMBL/GenBank/DDBJ databases">
        <title>Complete sequence of Plasmid 1 of Chelativorans sp. BNC1.</title>
        <authorList>
            <consortium name="US DOE Joint Genome Institute"/>
            <person name="Copeland A."/>
            <person name="Lucas S."/>
            <person name="Lapidus A."/>
            <person name="Barry K."/>
            <person name="Detter J.C."/>
            <person name="Glavina del Rio T."/>
            <person name="Hammon N."/>
            <person name="Israni S."/>
            <person name="Dalin E."/>
            <person name="Tice H."/>
            <person name="Pitluck S."/>
            <person name="Chertkov O."/>
            <person name="Brettin T."/>
            <person name="Bruce D."/>
            <person name="Han C."/>
            <person name="Tapia R."/>
            <person name="Gilna P."/>
            <person name="Schmutz J."/>
            <person name="Larimer F."/>
            <person name="Land M."/>
            <person name="Hauser L."/>
            <person name="Kyrpides N."/>
            <person name="Mikhailova N."/>
            <person name="Richardson P."/>
        </authorList>
    </citation>
    <scope>NUCLEOTIDE SEQUENCE</scope>
    <source>
        <strain evidence="2">BNC1</strain>
        <plasmid evidence="2">1</plasmid>
    </source>
</reference>